<comment type="subcellular location">
    <subcellularLocation>
        <location evidence="1 8">Endoplasmic reticulum membrane</location>
        <topology evidence="1 8">Multi-pass membrane protein</topology>
    </subcellularLocation>
</comment>
<keyword evidence="3" id="KW-0808">Transferase</keyword>
<evidence type="ECO:0000256" key="6">
    <source>
        <dbReference type="ARBA" id="ARBA00022989"/>
    </source>
</evidence>
<dbReference type="EMBL" id="JANEYF010003049">
    <property type="protein sequence ID" value="KAJ8939794.1"/>
    <property type="molecule type" value="Genomic_DNA"/>
</dbReference>
<accession>A0AAV8XMZ7</accession>
<dbReference type="InterPro" id="IPR005599">
    <property type="entry name" value="GPI_mannosylTrfase"/>
</dbReference>
<dbReference type="GO" id="GO:0006506">
    <property type="term" value="P:GPI anchor biosynthetic process"/>
    <property type="evidence" value="ECO:0007669"/>
    <property type="project" value="TreeGrafter"/>
</dbReference>
<organism evidence="9 10">
    <name type="scientific">Rhamnusium bicolor</name>
    <dbReference type="NCBI Taxonomy" id="1586634"/>
    <lineage>
        <taxon>Eukaryota</taxon>
        <taxon>Metazoa</taxon>
        <taxon>Ecdysozoa</taxon>
        <taxon>Arthropoda</taxon>
        <taxon>Hexapoda</taxon>
        <taxon>Insecta</taxon>
        <taxon>Pterygota</taxon>
        <taxon>Neoptera</taxon>
        <taxon>Endopterygota</taxon>
        <taxon>Coleoptera</taxon>
        <taxon>Polyphaga</taxon>
        <taxon>Cucujiformia</taxon>
        <taxon>Chrysomeloidea</taxon>
        <taxon>Cerambycidae</taxon>
        <taxon>Lepturinae</taxon>
        <taxon>Rhagiini</taxon>
        <taxon>Rhamnusium</taxon>
    </lineage>
</organism>
<comment type="caution">
    <text evidence="9">The sequence shown here is derived from an EMBL/GenBank/DDBJ whole genome shotgun (WGS) entry which is preliminary data.</text>
</comment>
<keyword evidence="4" id="KW-0812">Transmembrane</keyword>
<evidence type="ECO:0000256" key="2">
    <source>
        <dbReference type="ARBA" id="ARBA00022676"/>
    </source>
</evidence>
<dbReference type="GO" id="GO:0005789">
    <property type="term" value="C:endoplasmic reticulum membrane"/>
    <property type="evidence" value="ECO:0007669"/>
    <property type="project" value="UniProtKB-SubCell"/>
</dbReference>
<evidence type="ECO:0000256" key="1">
    <source>
        <dbReference type="ARBA" id="ARBA00004477"/>
    </source>
</evidence>
<name>A0AAV8XMZ7_9CUCU</name>
<comment type="similarity">
    <text evidence="8">Belongs to the glycosyltransferase 22 family.</text>
</comment>
<dbReference type="PANTHER" id="PTHR22760:SF4">
    <property type="entry name" value="GPI MANNOSYLTRANSFERASE 3"/>
    <property type="match status" value="1"/>
</dbReference>
<protein>
    <recommendedName>
        <fullName evidence="8">Mannosyltransferase</fullName>
        <ecNumber evidence="8">2.4.1.-</ecNumber>
    </recommendedName>
</protein>
<evidence type="ECO:0000313" key="9">
    <source>
        <dbReference type="EMBL" id="KAJ8939794.1"/>
    </source>
</evidence>
<keyword evidence="2 8" id="KW-0328">Glycosyltransferase</keyword>
<keyword evidence="10" id="KW-1185">Reference proteome</keyword>
<keyword evidence="5 8" id="KW-0256">Endoplasmic reticulum</keyword>
<reference evidence="9" key="1">
    <citation type="journal article" date="2023" name="Insect Mol. Biol.">
        <title>Genome sequencing provides insights into the evolution of gene families encoding plant cell wall-degrading enzymes in longhorned beetles.</title>
        <authorList>
            <person name="Shin N.R."/>
            <person name="Okamura Y."/>
            <person name="Kirsch R."/>
            <person name="Pauchet Y."/>
        </authorList>
    </citation>
    <scope>NUCLEOTIDE SEQUENCE</scope>
    <source>
        <strain evidence="9">RBIC_L_NR</strain>
    </source>
</reference>
<proteinExistence type="inferred from homology"/>
<dbReference type="AlphaFoldDB" id="A0AAV8XMZ7"/>
<dbReference type="PANTHER" id="PTHR22760">
    <property type="entry name" value="GLYCOSYLTRANSFERASE"/>
    <property type="match status" value="1"/>
</dbReference>
<dbReference type="Proteomes" id="UP001162156">
    <property type="component" value="Unassembled WGS sequence"/>
</dbReference>
<keyword evidence="6" id="KW-1133">Transmembrane helix</keyword>
<evidence type="ECO:0000256" key="8">
    <source>
        <dbReference type="RuleBase" id="RU363075"/>
    </source>
</evidence>
<dbReference type="Pfam" id="PF03901">
    <property type="entry name" value="Glyco_transf_22"/>
    <property type="match status" value="1"/>
</dbReference>
<evidence type="ECO:0000256" key="3">
    <source>
        <dbReference type="ARBA" id="ARBA00022679"/>
    </source>
</evidence>
<sequence length="72" mass="8203">IYGPRILQALLSAYSDVCFYKWSGTRKWAIFCIASSWFWFYTGSRTLINTLECALTTIAISKFPWPGKGIGK</sequence>
<feature type="non-terminal residue" evidence="9">
    <location>
        <position position="1"/>
    </location>
</feature>
<dbReference type="GO" id="GO:0000026">
    <property type="term" value="F:alpha-1,2-mannosyltransferase activity"/>
    <property type="evidence" value="ECO:0007669"/>
    <property type="project" value="TreeGrafter"/>
</dbReference>
<evidence type="ECO:0000256" key="4">
    <source>
        <dbReference type="ARBA" id="ARBA00022692"/>
    </source>
</evidence>
<evidence type="ECO:0000256" key="5">
    <source>
        <dbReference type="ARBA" id="ARBA00022824"/>
    </source>
</evidence>
<keyword evidence="7" id="KW-0472">Membrane</keyword>
<evidence type="ECO:0000313" key="10">
    <source>
        <dbReference type="Proteomes" id="UP001162156"/>
    </source>
</evidence>
<evidence type="ECO:0000256" key="7">
    <source>
        <dbReference type="ARBA" id="ARBA00023136"/>
    </source>
</evidence>
<dbReference type="EC" id="2.4.1.-" evidence="8"/>
<gene>
    <name evidence="9" type="ORF">NQ314_010998</name>
</gene>